<protein>
    <submittedName>
        <fullName evidence="1">(2Fe-2S)-binding protein</fullName>
    </submittedName>
</protein>
<name>A0A7X6MHS8_9ACTN</name>
<dbReference type="AlphaFoldDB" id="A0A7X6MHS8"/>
<dbReference type="RefSeq" id="WP_061082503.1">
    <property type="nucleotide sequence ID" value="NZ_JAAXPG010000033.1"/>
</dbReference>
<gene>
    <name evidence="1" type="ORF">HGB44_26710</name>
</gene>
<keyword evidence="2" id="KW-1185">Reference proteome</keyword>
<dbReference type="Proteomes" id="UP000553209">
    <property type="component" value="Unassembled WGS sequence"/>
</dbReference>
<proteinExistence type="predicted"/>
<evidence type="ECO:0000313" key="2">
    <source>
        <dbReference type="Proteomes" id="UP000553209"/>
    </source>
</evidence>
<accession>A0A7X6MHS8</accession>
<sequence>MAPDPLDALRDACAPLKFAPLPDLLSFEELSTLPRGRVHWHQAGAMAADGWLPVLYDRLRSEHGPGHRLPAATNFLRVTLREPIFLVSASLYLTGRAPLLSPDTLYLPWDSGLARFGTPASVGTRTAVLPDDPAVGHPGTVVAEDEDAQLRMAAEALFATFEPIIDALHGHTRSGKRTLWGWVLDTLHFYMLNPARYLGRDPEQAWELATRLGDAVVAAGAVTRRRPRLFPFAPDHPRGTWAVRGTCCFDYKGDPEHGYCTTCPLKCDGERQQDLSEWLRDPALAP</sequence>
<organism evidence="1 2">
    <name type="scientific">Nocardiopsis alborubida</name>
    <dbReference type="NCBI Taxonomy" id="146802"/>
    <lineage>
        <taxon>Bacteria</taxon>
        <taxon>Bacillati</taxon>
        <taxon>Actinomycetota</taxon>
        <taxon>Actinomycetes</taxon>
        <taxon>Streptosporangiales</taxon>
        <taxon>Nocardiopsidaceae</taxon>
        <taxon>Nocardiopsis</taxon>
    </lineage>
</organism>
<reference evidence="1 2" key="1">
    <citation type="submission" date="2020-04" db="EMBL/GenBank/DDBJ databases">
        <title>MicrobeNet Type strains.</title>
        <authorList>
            <person name="Nicholson A.C."/>
        </authorList>
    </citation>
    <scope>NUCLEOTIDE SEQUENCE [LARGE SCALE GENOMIC DNA]</scope>
    <source>
        <strain evidence="1 2">ATCC 23612</strain>
    </source>
</reference>
<dbReference type="GO" id="GO:0051537">
    <property type="term" value="F:2 iron, 2 sulfur cluster binding"/>
    <property type="evidence" value="ECO:0007669"/>
    <property type="project" value="InterPro"/>
</dbReference>
<comment type="caution">
    <text evidence="1">The sequence shown here is derived from an EMBL/GenBank/DDBJ whole genome shotgun (WGS) entry which is preliminary data.</text>
</comment>
<dbReference type="EMBL" id="JAAXPG010000033">
    <property type="protein sequence ID" value="NKZ01235.1"/>
    <property type="molecule type" value="Genomic_DNA"/>
</dbReference>
<evidence type="ECO:0000313" key="1">
    <source>
        <dbReference type="EMBL" id="NKZ01235.1"/>
    </source>
</evidence>